<dbReference type="AlphaFoldDB" id="A0A364NRZ5"/>
<dbReference type="Gene3D" id="3.10.20.810">
    <property type="entry name" value="Phosphoribosyl-AMP cyclohydrolase"/>
    <property type="match status" value="1"/>
</dbReference>
<keyword evidence="11" id="KW-0479">Metal-binding</keyword>
<evidence type="ECO:0000256" key="3">
    <source>
        <dbReference type="ARBA" id="ARBA00005169"/>
    </source>
</evidence>
<keyword evidence="11" id="KW-0460">Magnesium</keyword>
<dbReference type="OrthoDB" id="9795769at2"/>
<comment type="similarity">
    <text evidence="11">Belongs to the PRA-CH family.</text>
</comment>
<keyword evidence="10 11" id="KW-0368">Histidine biosynthesis</keyword>
<keyword evidence="8 11" id="KW-0028">Amino-acid biosynthesis</keyword>
<dbReference type="EC" id="3.5.4.19" evidence="11"/>
<evidence type="ECO:0000256" key="11">
    <source>
        <dbReference type="HAMAP-Rule" id="MF_01021"/>
    </source>
</evidence>
<comment type="subunit">
    <text evidence="11">Homodimer.</text>
</comment>
<evidence type="ECO:0000256" key="6">
    <source>
        <dbReference type="ARBA" id="ARBA00008299"/>
    </source>
</evidence>
<evidence type="ECO:0000256" key="5">
    <source>
        <dbReference type="ARBA" id="ARBA00007731"/>
    </source>
</evidence>
<comment type="pathway">
    <text evidence="3 11">Amino-acid biosynthesis; L-histidine biosynthesis; L-histidine from 5-phospho-alpha-D-ribose 1-diphosphate: step 3/9.</text>
</comment>
<dbReference type="UniPathway" id="UPA00031">
    <property type="reaction ID" value="UER00008"/>
</dbReference>
<comment type="cofactor">
    <cofactor evidence="11">
        <name>Zn(2+)</name>
        <dbReference type="ChEBI" id="CHEBI:29105"/>
    </cofactor>
    <text evidence="11">Binds 1 zinc ion per subunit.</text>
</comment>
<evidence type="ECO:0000256" key="4">
    <source>
        <dbReference type="ARBA" id="ARBA00005204"/>
    </source>
</evidence>
<feature type="binding site" evidence="11">
    <location>
        <position position="98"/>
    </location>
    <ligand>
        <name>Mg(2+)</name>
        <dbReference type="ChEBI" id="CHEBI:18420"/>
    </ligand>
</feature>
<evidence type="ECO:0000256" key="2">
    <source>
        <dbReference type="ARBA" id="ARBA00001460"/>
    </source>
</evidence>
<dbReference type="GO" id="GO:0000287">
    <property type="term" value="F:magnesium ion binding"/>
    <property type="evidence" value="ECO:0007669"/>
    <property type="project" value="UniProtKB-UniRule"/>
</dbReference>
<dbReference type="NCBIfam" id="NF000768">
    <property type="entry name" value="PRK00051.1"/>
    <property type="match status" value="1"/>
</dbReference>
<evidence type="ECO:0000256" key="10">
    <source>
        <dbReference type="ARBA" id="ARBA00023102"/>
    </source>
</evidence>
<dbReference type="Pfam" id="PF01502">
    <property type="entry name" value="PRA-CH"/>
    <property type="match status" value="1"/>
</dbReference>
<dbReference type="PANTHER" id="PTHR42945">
    <property type="entry name" value="HISTIDINE BIOSYNTHESIS BIFUNCTIONAL PROTEIN"/>
    <property type="match status" value="1"/>
</dbReference>
<comment type="cofactor">
    <cofactor evidence="11">
        <name>Mg(2+)</name>
        <dbReference type="ChEBI" id="CHEBI:18420"/>
    </cofactor>
    <text evidence="11">Binds 1 Mg(2+) ion per subunit.</text>
</comment>
<dbReference type="HAMAP" id="MF_01021">
    <property type="entry name" value="HisI"/>
    <property type="match status" value="1"/>
</dbReference>
<evidence type="ECO:0000259" key="12">
    <source>
        <dbReference type="Pfam" id="PF01502"/>
    </source>
</evidence>
<comment type="catalytic activity">
    <reaction evidence="2">
        <text>1-(5-phospho-beta-D-ribosyl)-ATP + H2O = 1-(5-phospho-beta-D-ribosyl)-5'-AMP + diphosphate + H(+)</text>
        <dbReference type="Rhea" id="RHEA:22828"/>
        <dbReference type="ChEBI" id="CHEBI:15377"/>
        <dbReference type="ChEBI" id="CHEBI:15378"/>
        <dbReference type="ChEBI" id="CHEBI:33019"/>
        <dbReference type="ChEBI" id="CHEBI:59457"/>
        <dbReference type="ChEBI" id="CHEBI:73183"/>
        <dbReference type="EC" id="3.6.1.31"/>
    </reaction>
</comment>
<gene>
    <name evidence="11" type="primary">hisI</name>
    <name evidence="13" type="ORF">DN062_00755</name>
</gene>
<dbReference type="InterPro" id="IPR002496">
    <property type="entry name" value="PRib_AMP_CycHydrolase_dom"/>
</dbReference>
<dbReference type="Proteomes" id="UP000250744">
    <property type="component" value="Unassembled WGS sequence"/>
</dbReference>
<organism evidence="13 14">
    <name type="scientific">Nitrincola tibetensis</name>
    <dbReference type="NCBI Taxonomy" id="2219697"/>
    <lineage>
        <taxon>Bacteria</taxon>
        <taxon>Pseudomonadati</taxon>
        <taxon>Pseudomonadota</taxon>
        <taxon>Gammaproteobacteria</taxon>
        <taxon>Oceanospirillales</taxon>
        <taxon>Oceanospirillaceae</taxon>
        <taxon>Nitrincola</taxon>
    </lineage>
</organism>
<evidence type="ECO:0000256" key="7">
    <source>
        <dbReference type="ARBA" id="ARBA00022490"/>
    </source>
</evidence>
<comment type="similarity">
    <text evidence="5">In the C-terminal section; belongs to the PRA-PH family.</text>
</comment>
<comment type="catalytic activity">
    <reaction evidence="1 11">
        <text>1-(5-phospho-beta-D-ribosyl)-5'-AMP + H2O = 1-(5-phospho-beta-D-ribosyl)-5-[(5-phospho-beta-D-ribosylamino)methylideneamino]imidazole-4-carboxamide</text>
        <dbReference type="Rhea" id="RHEA:20049"/>
        <dbReference type="ChEBI" id="CHEBI:15377"/>
        <dbReference type="ChEBI" id="CHEBI:58435"/>
        <dbReference type="ChEBI" id="CHEBI:59457"/>
        <dbReference type="EC" id="3.5.4.19"/>
    </reaction>
</comment>
<accession>A0A364NRZ5</accession>
<feature type="binding site" evidence="11">
    <location>
        <position position="111"/>
    </location>
    <ligand>
        <name>Zn(2+)</name>
        <dbReference type="ChEBI" id="CHEBI:29105"/>
        <note>ligand shared between dimeric partners</note>
    </ligand>
</feature>
<dbReference type="PANTHER" id="PTHR42945:SF1">
    <property type="entry name" value="HISTIDINE BIOSYNTHESIS BIFUNCTIONAL PROTEIN HIS7"/>
    <property type="match status" value="1"/>
</dbReference>
<feature type="binding site" evidence="11">
    <location>
        <position position="94"/>
    </location>
    <ligand>
        <name>Mg(2+)</name>
        <dbReference type="ChEBI" id="CHEBI:18420"/>
    </ligand>
</feature>
<evidence type="ECO:0000313" key="13">
    <source>
        <dbReference type="EMBL" id="RAU19647.1"/>
    </source>
</evidence>
<dbReference type="RefSeq" id="WP_112156641.1">
    <property type="nucleotide sequence ID" value="NZ_QKRX01000001.1"/>
</dbReference>
<comment type="caution">
    <text evidence="13">The sequence shown here is derived from an EMBL/GenBank/DDBJ whole genome shotgun (WGS) entry which is preliminary data.</text>
</comment>
<keyword evidence="11" id="KW-0862">Zinc</keyword>
<feature type="binding site" evidence="11">
    <location>
        <position position="96"/>
    </location>
    <ligand>
        <name>Mg(2+)</name>
        <dbReference type="ChEBI" id="CHEBI:18420"/>
    </ligand>
</feature>
<dbReference type="GO" id="GO:0004636">
    <property type="term" value="F:phosphoribosyl-ATP diphosphatase activity"/>
    <property type="evidence" value="ECO:0007669"/>
    <property type="project" value="UniProtKB-EC"/>
</dbReference>
<dbReference type="GO" id="GO:0000105">
    <property type="term" value="P:L-histidine biosynthetic process"/>
    <property type="evidence" value="ECO:0007669"/>
    <property type="project" value="UniProtKB-UniRule"/>
</dbReference>
<dbReference type="InterPro" id="IPR026660">
    <property type="entry name" value="PRA-CH"/>
</dbReference>
<proteinExistence type="inferred from homology"/>
<keyword evidence="9 11" id="KW-0378">Hydrolase</keyword>
<evidence type="ECO:0000256" key="1">
    <source>
        <dbReference type="ARBA" id="ARBA00000024"/>
    </source>
</evidence>
<evidence type="ECO:0000256" key="9">
    <source>
        <dbReference type="ARBA" id="ARBA00022801"/>
    </source>
</evidence>
<dbReference type="GO" id="GO:0004635">
    <property type="term" value="F:phosphoribosyl-AMP cyclohydrolase activity"/>
    <property type="evidence" value="ECO:0007669"/>
    <property type="project" value="UniProtKB-UniRule"/>
</dbReference>
<dbReference type="GO" id="GO:0008270">
    <property type="term" value="F:zinc ion binding"/>
    <property type="evidence" value="ECO:0007669"/>
    <property type="project" value="UniProtKB-UniRule"/>
</dbReference>
<dbReference type="FunFam" id="3.10.20.810:FF:000001">
    <property type="entry name" value="Histidine biosynthesis bifunctional protein HisIE"/>
    <property type="match status" value="1"/>
</dbReference>
<comment type="pathway">
    <text evidence="4">Amino-acid biosynthesis; L-histidine biosynthesis; L-histidine from 5-phospho-alpha-D-ribose 1-diphosphate: step 2/9.</text>
</comment>
<protein>
    <recommendedName>
        <fullName evidence="11">Phosphoribosyl-AMP cyclohydrolase</fullName>
        <shortName evidence="11">PRA-CH</shortName>
        <ecNumber evidence="11">3.5.4.19</ecNumber>
    </recommendedName>
</protein>
<reference evidence="13 14" key="1">
    <citation type="submission" date="2018-06" db="EMBL/GenBank/DDBJ databases">
        <title>Nitrincola tibetense sp. nov., isolated from Lake XuguoCo on Tibetan Plateau.</title>
        <authorList>
            <person name="Xing P."/>
        </authorList>
    </citation>
    <scope>NUCLEOTIDE SEQUENCE [LARGE SCALE GENOMIC DNA]</scope>
    <source>
        <strain evidence="14">xg18</strain>
    </source>
</reference>
<comment type="function">
    <text evidence="11">Catalyzes the hydrolysis of the adenine ring of phosphoribosyl-AMP.</text>
</comment>
<dbReference type="GO" id="GO:0005737">
    <property type="term" value="C:cytoplasm"/>
    <property type="evidence" value="ECO:0007669"/>
    <property type="project" value="UniProtKB-SubCell"/>
</dbReference>
<comment type="similarity">
    <text evidence="6">In the N-terminal section; belongs to the PRA-CH family.</text>
</comment>
<evidence type="ECO:0000256" key="8">
    <source>
        <dbReference type="ARBA" id="ARBA00022605"/>
    </source>
</evidence>
<evidence type="ECO:0000313" key="14">
    <source>
        <dbReference type="Proteomes" id="UP000250744"/>
    </source>
</evidence>
<dbReference type="SUPFAM" id="SSF141734">
    <property type="entry name" value="HisI-like"/>
    <property type="match status" value="1"/>
</dbReference>
<feature type="domain" description="Phosphoribosyl-AMP cyclohydrolase" evidence="12">
    <location>
        <begin position="47"/>
        <end position="120"/>
    </location>
</feature>
<name>A0A364NRZ5_9GAMM</name>
<dbReference type="InterPro" id="IPR038019">
    <property type="entry name" value="PRib_AMP_CycHydrolase_sf"/>
</dbReference>
<dbReference type="EMBL" id="QKRX01000001">
    <property type="protein sequence ID" value="RAU19647.1"/>
    <property type="molecule type" value="Genomic_DNA"/>
</dbReference>
<keyword evidence="7 11" id="KW-0963">Cytoplasm</keyword>
<sequence>MTIWQTLEDADQSDSFPLEEILSAIPWNQDGLIAAIAQEHDTKEMLMLAWMNKDALIETLTTRQVCYWSRSRQSLWRKGETSGHVQHLIDARFDCDGDALLLLVNQKGAACHTGRPNCFYNAIRGEQIVVTSSKPNNA</sequence>
<keyword evidence="14" id="KW-1185">Reference proteome</keyword>
<feature type="binding site" evidence="11">
    <location>
        <position position="118"/>
    </location>
    <ligand>
        <name>Zn(2+)</name>
        <dbReference type="ChEBI" id="CHEBI:29105"/>
        <note>ligand shared between dimeric partners</note>
    </ligand>
</feature>
<comment type="subcellular location">
    <subcellularLocation>
        <location evidence="11">Cytoplasm</location>
    </subcellularLocation>
</comment>
<feature type="binding site" evidence="11">
    <location>
        <position position="95"/>
    </location>
    <ligand>
        <name>Zn(2+)</name>
        <dbReference type="ChEBI" id="CHEBI:29105"/>
        <note>ligand shared between dimeric partners</note>
    </ligand>
</feature>